<dbReference type="InterPro" id="IPR036291">
    <property type="entry name" value="NAD(P)-bd_dom_sf"/>
</dbReference>
<evidence type="ECO:0000256" key="3">
    <source>
        <dbReference type="ARBA" id="ARBA00023027"/>
    </source>
</evidence>
<evidence type="ECO:0000256" key="1">
    <source>
        <dbReference type="ARBA" id="ARBA00007637"/>
    </source>
</evidence>
<protein>
    <submittedName>
        <fullName evidence="5">NAD(P)-binding protein</fullName>
    </submittedName>
</protein>
<evidence type="ECO:0000313" key="6">
    <source>
        <dbReference type="Proteomes" id="UP000245768"/>
    </source>
</evidence>
<sequence length="315" mass="34343">MSTVPHINAARGLALGEAPRGERKPRVVVTGGSGKLGRATISHLSSQGWEVINFDMRRPPTASEDGKSGLGGAYRLVEIDLSNMGSVLEALLEVDMAYKGIDAIVHLAAMPSPGQSSSSLQFNTNVSSTYNILEAARKLNITNLVLASSETLIGIPLNPTPPARLPITEESPRRPESAYSLSKLVGEVLADEYARWQPDAKLISLRFSNVMLESEYAGFEEWQDDPMKRFWNCWGYIDARDGAQAIELALQSKKTGHHAYLVANNNTCMRKSSAELAKAVFPNVPLDPLPSANATLLDNSKAKRELGFEPKHDWS</sequence>
<keyword evidence="3" id="KW-0520">NAD</keyword>
<dbReference type="PANTHER" id="PTHR43103:SF5">
    <property type="entry name" value="4-EPIMERASE, PUTATIVE (AFU_ORTHOLOGUE AFUA_7G00360)-RELATED"/>
    <property type="match status" value="1"/>
</dbReference>
<feature type="domain" description="NAD-dependent epimerase/dehydratase" evidence="4">
    <location>
        <begin position="27"/>
        <end position="217"/>
    </location>
</feature>
<name>A0A316YQP8_9BASI</name>
<gene>
    <name evidence="5" type="ORF">FA10DRAFT_71224</name>
</gene>
<evidence type="ECO:0000256" key="2">
    <source>
        <dbReference type="ARBA" id="ARBA00023002"/>
    </source>
</evidence>
<dbReference type="Gene3D" id="3.40.50.720">
    <property type="entry name" value="NAD(P)-binding Rossmann-like Domain"/>
    <property type="match status" value="1"/>
</dbReference>
<dbReference type="AlphaFoldDB" id="A0A316YQP8"/>
<accession>A0A316YQP8</accession>
<evidence type="ECO:0000259" key="4">
    <source>
        <dbReference type="Pfam" id="PF01370"/>
    </source>
</evidence>
<dbReference type="Pfam" id="PF01370">
    <property type="entry name" value="Epimerase"/>
    <property type="match status" value="1"/>
</dbReference>
<proteinExistence type="inferred from homology"/>
<comment type="similarity">
    <text evidence="1">Belongs to the NAD(P)-dependent epimerase/dehydratase family.</text>
</comment>
<dbReference type="OrthoDB" id="202470at2759"/>
<dbReference type="STRING" id="215250.A0A316YQP8"/>
<dbReference type="InParanoid" id="A0A316YQP8"/>
<dbReference type="GO" id="GO:0016491">
    <property type="term" value="F:oxidoreductase activity"/>
    <property type="evidence" value="ECO:0007669"/>
    <property type="project" value="UniProtKB-KW"/>
</dbReference>
<dbReference type="EMBL" id="KZ819635">
    <property type="protein sequence ID" value="PWN91609.1"/>
    <property type="molecule type" value="Genomic_DNA"/>
</dbReference>
<organism evidence="5 6">
    <name type="scientific">Acaromyces ingoldii</name>
    <dbReference type="NCBI Taxonomy" id="215250"/>
    <lineage>
        <taxon>Eukaryota</taxon>
        <taxon>Fungi</taxon>
        <taxon>Dikarya</taxon>
        <taxon>Basidiomycota</taxon>
        <taxon>Ustilaginomycotina</taxon>
        <taxon>Exobasidiomycetes</taxon>
        <taxon>Exobasidiales</taxon>
        <taxon>Cryptobasidiaceae</taxon>
        <taxon>Acaromyces</taxon>
    </lineage>
</organism>
<dbReference type="SUPFAM" id="SSF51735">
    <property type="entry name" value="NAD(P)-binding Rossmann-fold domains"/>
    <property type="match status" value="1"/>
</dbReference>
<dbReference type="PANTHER" id="PTHR43103">
    <property type="entry name" value="NUCLEOSIDE-DIPHOSPHATE-SUGAR EPIMERASE"/>
    <property type="match status" value="1"/>
</dbReference>
<reference evidence="5" key="1">
    <citation type="journal article" date="2018" name="Mol. Biol. Evol.">
        <title>Broad Genomic Sampling Reveals a Smut Pathogenic Ancestry of the Fungal Clade Ustilaginomycotina.</title>
        <authorList>
            <person name="Kijpornyongpan T."/>
            <person name="Mondo S.J."/>
            <person name="Barry K."/>
            <person name="Sandor L."/>
            <person name="Lee J."/>
            <person name="Lipzen A."/>
            <person name="Pangilinan J."/>
            <person name="LaButti K."/>
            <person name="Hainaut M."/>
            <person name="Henrissat B."/>
            <person name="Grigoriev I.V."/>
            <person name="Spatafora J.W."/>
            <person name="Aime M.C."/>
        </authorList>
    </citation>
    <scope>NUCLEOTIDE SEQUENCE [LARGE SCALE GENOMIC DNA]</scope>
    <source>
        <strain evidence="5">MCA 4198</strain>
    </source>
</reference>
<evidence type="ECO:0000313" key="5">
    <source>
        <dbReference type="EMBL" id="PWN91609.1"/>
    </source>
</evidence>
<dbReference type="GeneID" id="37047567"/>
<dbReference type="RefSeq" id="XP_025378807.1">
    <property type="nucleotide sequence ID" value="XM_025525651.1"/>
</dbReference>
<dbReference type="InterPro" id="IPR001509">
    <property type="entry name" value="Epimerase_deHydtase"/>
</dbReference>
<keyword evidence="6" id="KW-1185">Reference proteome</keyword>
<dbReference type="Proteomes" id="UP000245768">
    <property type="component" value="Unassembled WGS sequence"/>
</dbReference>
<keyword evidence="2" id="KW-0560">Oxidoreductase</keyword>